<dbReference type="EMBL" id="QDGZ01000007">
    <property type="protein sequence ID" value="PVG81826.1"/>
    <property type="molecule type" value="Genomic_DNA"/>
</dbReference>
<dbReference type="AlphaFoldDB" id="A0A2T8F7Y8"/>
<dbReference type="Proteomes" id="UP000246018">
    <property type="component" value="Unassembled WGS sequence"/>
</dbReference>
<evidence type="ECO:0000313" key="2">
    <source>
        <dbReference type="Proteomes" id="UP000246018"/>
    </source>
</evidence>
<protein>
    <recommendedName>
        <fullName evidence="3">Indole-3-glycerol phosphate synthase</fullName>
    </recommendedName>
</protein>
<reference evidence="1 2" key="1">
    <citation type="submission" date="2018-04" db="EMBL/GenBank/DDBJ databases">
        <title>Genome of Nocardioides gansuensis WSJ-1.</title>
        <authorList>
            <person name="Wu S."/>
            <person name="Wang G."/>
        </authorList>
    </citation>
    <scope>NUCLEOTIDE SEQUENCE [LARGE SCALE GENOMIC DNA]</scope>
    <source>
        <strain evidence="1 2">WSJ-1</strain>
    </source>
</reference>
<keyword evidence="2" id="KW-1185">Reference proteome</keyword>
<evidence type="ECO:0008006" key="3">
    <source>
        <dbReference type="Google" id="ProtNLM"/>
    </source>
</evidence>
<organism evidence="1 2">
    <name type="scientific">Nocardioides gansuensis</name>
    <dbReference type="NCBI Taxonomy" id="2138300"/>
    <lineage>
        <taxon>Bacteria</taxon>
        <taxon>Bacillati</taxon>
        <taxon>Actinomycetota</taxon>
        <taxon>Actinomycetes</taxon>
        <taxon>Propionibacteriales</taxon>
        <taxon>Nocardioidaceae</taxon>
        <taxon>Nocardioides</taxon>
    </lineage>
</organism>
<gene>
    <name evidence="1" type="ORF">DDE18_17365</name>
</gene>
<proteinExistence type="predicted"/>
<dbReference type="OrthoDB" id="3825223at2"/>
<dbReference type="RefSeq" id="WP_116573592.1">
    <property type="nucleotide sequence ID" value="NZ_QDGZ01000007.1"/>
</dbReference>
<comment type="caution">
    <text evidence="1">The sequence shown here is derived from an EMBL/GenBank/DDBJ whole genome shotgun (WGS) entry which is preliminary data.</text>
</comment>
<dbReference type="Gene3D" id="3.40.50.620">
    <property type="entry name" value="HUPs"/>
    <property type="match status" value="1"/>
</dbReference>
<sequence length="196" mass="20871">MSESSSDSSARNERIDDGVGTYDVVLLVEQAMSSADAEQVRSLHEDIADHVVYHVLLPLEDASARVEASLGTLGAGDVMAAPAMAMSDIDIEAVRQECKERSERDLEATLTALRSAGGDAAGTITAAPPVDALARKVEQVDGREAIILTRPHLVAEFFHLDWTSRARRKLGVPVLHLLEHETFSEQAGGGEGVTGA</sequence>
<dbReference type="SUPFAM" id="SSF52402">
    <property type="entry name" value="Adenine nucleotide alpha hydrolases-like"/>
    <property type="match status" value="1"/>
</dbReference>
<name>A0A2T8F7Y8_9ACTN</name>
<dbReference type="InterPro" id="IPR014729">
    <property type="entry name" value="Rossmann-like_a/b/a_fold"/>
</dbReference>
<evidence type="ECO:0000313" key="1">
    <source>
        <dbReference type="EMBL" id="PVG81826.1"/>
    </source>
</evidence>
<accession>A0A2T8F7Y8</accession>